<dbReference type="NCBIfam" id="TIGR00474">
    <property type="entry name" value="selA"/>
    <property type="match status" value="1"/>
</dbReference>
<organism evidence="10 11">
    <name type="scientific">Sphaerobacter thermophilus (strain ATCC 49802 / DSM 20745 / KCCM 41009 / NCIMB 13125 / S 6022)</name>
    <dbReference type="NCBI Taxonomy" id="479434"/>
    <lineage>
        <taxon>Bacteria</taxon>
        <taxon>Pseudomonadati</taxon>
        <taxon>Thermomicrobiota</taxon>
        <taxon>Thermomicrobia</taxon>
        <taxon>Sphaerobacterales</taxon>
        <taxon>Sphaerobacterineae</taxon>
        <taxon>Sphaerobacteraceae</taxon>
        <taxon>Sphaerobacter</taxon>
    </lineage>
</organism>
<dbReference type="PANTHER" id="PTHR32328:SF0">
    <property type="entry name" value="L-SERYL-TRNA(SEC) SELENIUM TRANSFERASE"/>
    <property type="match status" value="1"/>
</dbReference>
<keyword evidence="6 8" id="KW-0711">Selenium</keyword>
<dbReference type="InterPro" id="IPR015424">
    <property type="entry name" value="PyrdxlP-dep_Trfase"/>
</dbReference>
<sequence length="478" mass="50098">MGQGDGVESSIDYQALRRLPSIAAVTADPTVADVARGLRPEIVTAVAQRVVERVRRAILAGEEGADPEQVIPEVRAELARLLEPRLATVINGTGVVIHTNLGRAPVSAETAQAMLDAATTYTPLELQIETGRRGGRMDEVTRLMRALTGAEATLVVNNNAAAILLTLSALCAGREVILSRGQAVEIGGGFRVPDVMAQSGARLVEVGTTNRTYARDYEAAITEETAALLAVHWSNFRIIGFTTQPSLEELSEIARRRGLVLIEDLGSGCLIDTAPYGLAHEPTVGESLAAGVDVVCFSGDKLLGGPQAGIISGRADLIRRIAAHPLARAVRADKTALAGVAATLRHYLRGDVTETVPIWRMIAAPVEALEERCRAWAAALEAAGPLRVVPSRAAVGGGSLPGETLESRALAIDAAVAARHGLTLDALAARLRTGSPSLMPHVAEDHLLIDARTVLPDQDAGVVRAVATALGVVVPSMN</sequence>
<dbReference type="Gene3D" id="3.40.640.10">
    <property type="entry name" value="Type I PLP-dependent aspartate aminotransferase-like (Major domain)"/>
    <property type="match status" value="1"/>
</dbReference>
<comment type="function">
    <text evidence="8">Converts seryl-tRNA(Sec) to selenocysteinyl-tRNA(Sec) required for selenoprotein biosynthesis.</text>
</comment>
<dbReference type="HAMAP" id="MF_00423">
    <property type="entry name" value="SelA"/>
    <property type="match status" value="1"/>
</dbReference>
<dbReference type="RefSeq" id="WP_012871179.1">
    <property type="nucleotide sequence ID" value="NC_013523.1"/>
</dbReference>
<dbReference type="PANTHER" id="PTHR32328">
    <property type="entry name" value="L-SERYL-TRNA(SEC) SELENIUM TRANSFERASE"/>
    <property type="match status" value="1"/>
</dbReference>
<dbReference type="InterPro" id="IPR004534">
    <property type="entry name" value="SelA_trans"/>
</dbReference>
<dbReference type="HOGENOM" id="CLU_038142_1_0_0"/>
<evidence type="ECO:0000256" key="7">
    <source>
        <dbReference type="ARBA" id="ARBA00044507"/>
    </source>
</evidence>
<dbReference type="GO" id="GO:0001514">
    <property type="term" value="P:selenocysteine incorporation"/>
    <property type="evidence" value="ECO:0007669"/>
    <property type="project" value="UniProtKB-UniRule"/>
</dbReference>
<dbReference type="GO" id="GO:0004125">
    <property type="term" value="F:L-seryl-tRNA(Sec) selenium transferase activity"/>
    <property type="evidence" value="ECO:0007669"/>
    <property type="project" value="UniProtKB-UniRule"/>
</dbReference>
<evidence type="ECO:0000313" key="10">
    <source>
        <dbReference type="EMBL" id="ACZ38132.1"/>
    </source>
</evidence>
<dbReference type="AlphaFoldDB" id="D1C1L5"/>
<dbReference type="InterPro" id="IPR015421">
    <property type="entry name" value="PyrdxlP-dep_Trfase_major"/>
</dbReference>
<dbReference type="EC" id="2.9.1.1" evidence="8"/>
<evidence type="ECO:0000313" key="11">
    <source>
        <dbReference type="Proteomes" id="UP000002027"/>
    </source>
</evidence>
<accession>D1C1L5</accession>
<protein>
    <recommendedName>
        <fullName evidence="8">L-seryl-tRNA(Sec) selenium transferase</fullName>
        <ecNumber evidence="8">2.9.1.1</ecNumber>
    </recommendedName>
    <alternativeName>
        <fullName evidence="8">Selenocysteine synthase</fullName>
        <shortName evidence="8">Sec synthase</shortName>
    </alternativeName>
    <alternativeName>
        <fullName evidence="8">Selenocysteinyl-tRNA(Sec) synthase</fullName>
    </alternativeName>
</protein>
<proteinExistence type="inferred from homology"/>
<evidence type="ECO:0000256" key="8">
    <source>
        <dbReference type="HAMAP-Rule" id="MF_00423"/>
    </source>
</evidence>
<evidence type="ECO:0000256" key="3">
    <source>
        <dbReference type="ARBA" id="ARBA00022679"/>
    </source>
</evidence>
<dbReference type="GO" id="GO:0005737">
    <property type="term" value="C:cytoplasm"/>
    <property type="evidence" value="ECO:0007669"/>
    <property type="project" value="UniProtKB-SubCell"/>
</dbReference>
<dbReference type="Pfam" id="PF03841">
    <property type="entry name" value="SelA"/>
    <property type="match status" value="1"/>
</dbReference>
<comment type="cofactor">
    <cofactor evidence="1 8 9">
        <name>pyridoxal 5'-phosphate</name>
        <dbReference type="ChEBI" id="CHEBI:597326"/>
    </cofactor>
</comment>
<dbReference type="EMBL" id="CP001823">
    <property type="protein sequence ID" value="ACZ38132.1"/>
    <property type="molecule type" value="Genomic_DNA"/>
</dbReference>
<dbReference type="GO" id="GO:0001717">
    <property type="term" value="P:conversion of seryl-tRNAsec to selenocys-tRNAsec"/>
    <property type="evidence" value="ECO:0007669"/>
    <property type="project" value="UniProtKB-UniRule"/>
</dbReference>
<gene>
    <name evidence="8" type="primary">selA</name>
    <name evidence="10" type="ordered locus">Sthe_0695</name>
</gene>
<comment type="pathway">
    <text evidence="8">Aminoacyl-tRNA biosynthesis; selenocysteinyl-tRNA(Sec) biosynthesis; selenocysteinyl-tRNA(Sec) from L-seryl-tRNA(Sec) (bacterial route): step 1/1.</text>
</comment>
<dbReference type="InterPro" id="IPR018319">
    <property type="entry name" value="SelA-like"/>
</dbReference>
<evidence type="ECO:0000256" key="9">
    <source>
        <dbReference type="PIRSR" id="PIRSR618319-50"/>
    </source>
</evidence>
<dbReference type="Gene3D" id="3.90.1150.180">
    <property type="match status" value="1"/>
</dbReference>
<feature type="modified residue" description="N6-(pyridoxal phosphate)lysine" evidence="8 9">
    <location>
        <position position="301"/>
    </location>
</feature>
<dbReference type="eggNOG" id="COG1921">
    <property type="taxonomic scope" value="Bacteria"/>
</dbReference>
<name>D1C1L5_SPHTD</name>
<comment type="subcellular location">
    <subcellularLocation>
        <location evidence="8">Cytoplasm</location>
    </subcellularLocation>
</comment>
<comment type="similarity">
    <text evidence="7 8">Belongs to the SelA family.</text>
</comment>
<dbReference type="OrthoDB" id="9787096at2"/>
<dbReference type="KEGG" id="sti:Sthe_0695"/>
<dbReference type="SUPFAM" id="SSF53383">
    <property type="entry name" value="PLP-dependent transferases"/>
    <property type="match status" value="1"/>
</dbReference>
<keyword evidence="2 8" id="KW-0963">Cytoplasm</keyword>
<reference evidence="11" key="1">
    <citation type="submission" date="2009-11" db="EMBL/GenBank/DDBJ databases">
        <title>The complete chromosome 1 of Sphaerobacter thermophilus DSM 20745.</title>
        <authorList>
            <person name="Lucas S."/>
            <person name="Copeland A."/>
            <person name="Lapidus A."/>
            <person name="Glavina del Rio T."/>
            <person name="Dalin E."/>
            <person name="Tice H."/>
            <person name="Bruce D."/>
            <person name="Goodwin L."/>
            <person name="Pitluck S."/>
            <person name="Kyrpides N."/>
            <person name="Mavromatis K."/>
            <person name="Ivanova N."/>
            <person name="Mikhailova N."/>
            <person name="LaButti K.M."/>
            <person name="Clum A."/>
            <person name="Sun H.I."/>
            <person name="Brettin T."/>
            <person name="Detter J.C."/>
            <person name="Han C."/>
            <person name="Larimer F."/>
            <person name="Land M."/>
            <person name="Hauser L."/>
            <person name="Markowitz V."/>
            <person name="Cheng J.F."/>
            <person name="Hugenholtz P."/>
            <person name="Woyke T."/>
            <person name="Wu D."/>
            <person name="Steenblock K."/>
            <person name="Schneider S."/>
            <person name="Pukall R."/>
            <person name="Goeker M."/>
            <person name="Klenk H.P."/>
            <person name="Eisen J.A."/>
        </authorList>
    </citation>
    <scope>NUCLEOTIDE SEQUENCE [LARGE SCALE GENOMIC DNA]</scope>
    <source>
        <strain evidence="11">ATCC 49802 / DSM 20745 / S 6022</strain>
    </source>
</reference>
<reference evidence="10 11" key="2">
    <citation type="journal article" date="2010" name="Stand. Genomic Sci.">
        <title>Complete genome sequence of Desulfohalobium retbaense type strain (HR(100)).</title>
        <authorList>
            <person name="Spring S."/>
            <person name="Nolan M."/>
            <person name="Lapidus A."/>
            <person name="Glavina Del Rio T."/>
            <person name="Copeland A."/>
            <person name="Tice H."/>
            <person name="Cheng J.F."/>
            <person name="Lucas S."/>
            <person name="Land M."/>
            <person name="Chen F."/>
            <person name="Bruce D."/>
            <person name="Goodwin L."/>
            <person name="Pitluck S."/>
            <person name="Ivanova N."/>
            <person name="Mavromatis K."/>
            <person name="Mikhailova N."/>
            <person name="Pati A."/>
            <person name="Chen A."/>
            <person name="Palaniappan K."/>
            <person name="Hauser L."/>
            <person name="Chang Y.J."/>
            <person name="Jeffries C.D."/>
            <person name="Munk C."/>
            <person name="Kiss H."/>
            <person name="Chain P."/>
            <person name="Han C."/>
            <person name="Brettin T."/>
            <person name="Detter J.C."/>
            <person name="Schuler E."/>
            <person name="Goker M."/>
            <person name="Rohde M."/>
            <person name="Bristow J."/>
            <person name="Eisen J.A."/>
            <person name="Markowitz V."/>
            <person name="Hugenholtz P."/>
            <person name="Kyrpides N.C."/>
            <person name="Klenk H.P."/>
        </authorList>
    </citation>
    <scope>NUCLEOTIDE SEQUENCE [LARGE SCALE GENOMIC DNA]</scope>
    <source>
        <strain evidence="11">ATCC 49802 / DSM 20745 / S 6022</strain>
    </source>
</reference>
<evidence type="ECO:0000256" key="4">
    <source>
        <dbReference type="ARBA" id="ARBA00022898"/>
    </source>
</evidence>
<evidence type="ECO:0000256" key="5">
    <source>
        <dbReference type="ARBA" id="ARBA00022917"/>
    </source>
</evidence>
<evidence type="ECO:0000256" key="6">
    <source>
        <dbReference type="ARBA" id="ARBA00023266"/>
    </source>
</evidence>
<keyword evidence="11" id="KW-1185">Reference proteome</keyword>
<evidence type="ECO:0000256" key="1">
    <source>
        <dbReference type="ARBA" id="ARBA00001933"/>
    </source>
</evidence>
<dbReference type="UniPathway" id="UPA00906">
    <property type="reaction ID" value="UER00896"/>
</dbReference>
<evidence type="ECO:0000256" key="2">
    <source>
        <dbReference type="ARBA" id="ARBA00022490"/>
    </source>
</evidence>
<keyword evidence="5 8" id="KW-0648">Protein biosynthesis</keyword>
<dbReference type="Proteomes" id="UP000002027">
    <property type="component" value="Chromosome 1"/>
</dbReference>
<keyword evidence="4 8" id="KW-0663">Pyridoxal phosphate</keyword>
<keyword evidence="3 8" id="KW-0808">Transferase</keyword>
<dbReference type="InParanoid" id="D1C1L5"/>
<comment type="catalytic activity">
    <reaction evidence="8">
        <text>L-seryl-tRNA(Sec) + selenophosphate + H(+) = L-selenocysteinyl-tRNA(Sec) + phosphate</text>
        <dbReference type="Rhea" id="RHEA:22728"/>
        <dbReference type="Rhea" id="RHEA-COMP:9742"/>
        <dbReference type="Rhea" id="RHEA-COMP:9743"/>
        <dbReference type="ChEBI" id="CHEBI:15378"/>
        <dbReference type="ChEBI" id="CHEBI:16144"/>
        <dbReference type="ChEBI" id="CHEBI:43474"/>
        <dbReference type="ChEBI" id="CHEBI:78533"/>
        <dbReference type="ChEBI" id="CHEBI:78573"/>
        <dbReference type="EC" id="2.9.1.1"/>
    </reaction>
</comment>
<dbReference type="STRING" id="479434.Sthe_0695"/>